<dbReference type="AlphaFoldDB" id="A0A370HPD5"/>
<keyword evidence="2" id="KW-1185">Reference proteome</keyword>
<evidence type="ECO:0000313" key="1">
    <source>
        <dbReference type="EMBL" id="RDI60399.1"/>
    </source>
</evidence>
<comment type="caution">
    <text evidence="1">The sequence shown here is derived from an EMBL/GenBank/DDBJ whole genome shotgun (WGS) entry which is preliminary data.</text>
</comment>
<reference evidence="1 2" key="1">
    <citation type="submission" date="2018-07" db="EMBL/GenBank/DDBJ databases">
        <title>Genomic Encyclopedia of Type Strains, Phase IV (KMG-IV): sequencing the most valuable type-strain genomes for metagenomic binning, comparative biology and taxonomic classification.</title>
        <authorList>
            <person name="Goeker M."/>
        </authorList>
    </citation>
    <scope>NUCLEOTIDE SEQUENCE [LARGE SCALE GENOMIC DNA]</scope>
    <source>
        <strain evidence="1 2">DSM 44290</strain>
    </source>
</reference>
<name>A0A370HPD5_9NOCA</name>
<accession>A0A370HPD5</accession>
<protein>
    <submittedName>
        <fullName evidence="1">Uncharacterized protein</fullName>
    </submittedName>
</protein>
<organism evidence="1 2">
    <name type="scientific">Nocardia pseudobrasiliensis</name>
    <dbReference type="NCBI Taxonomy" id="45979"/>
    <lineage>
        <taxon>Bacteria</taxon>
        <taxon>Bacillati</taxon>
        <taxon>Actinomycetota</taxon>
        <taxon>Actinomycetes</taxon>
        <taxon>Mycobacteriales</taxon>
        <taxon>Nocardiaceae</taxon>
        <taxon>Nocardia</taxon>
    </lineage>
</organism>
<dbReference type="Proteomes" id="UP000254869">
    <property type="component" value="Unassembled WGS sequence"/>
</dbReference>
<proteinExistence type="predicted"/>
<sequence>MVRQYRFEGVDTIPGGINSASGLLESVVSGHIP</sequence>
<evidence type="ECO:0000313" key="2">
    <source>
        <dbReference type="Proteomes" id="UP000254869"/>
    </source>
</evidence>
<dbReference type="STRING" id="1210086.GCA_001613105_07780"/>
<gene>
    <name evidence="1" type="ORF">DFR76_11527</name>
</gene>
<dbReference type="EMBL" id="QQBC01000015">
    <property type="protein sequence ID" value="RDI60399.1"/>
    <property type="molecule type" value="Genomic_DNA"/>
</dbReference>